<keyword evidence="2" id="KW-1185">Reference proteome</keyword>
<name>A0ACC2K0S7_9PEZI</name>
<reference evidence="1" key="1">
    <citation type="submission" date="2022-12" db="EMBL/GenBank/DDBJ databases">
        <title>Genome Sequence of Lasiodiplodia mahajangana.</title>
        <authorList>
            <person name="Buettner E."/>
        </authorList>
    </citation>
    <scope>NUCLEOTIDE SEQUENCE</scope>
    <source>
        <strain evidence="1">VT137</strain>
    </source>
</reference>
<organism evidence="1 2">
    <name type="scientific">Lasiodiplodia mahajangana</name>
    <dbReference type="NCBI Taxonomy" id="1108764"/>
    <lineage>
        <taxon>Eukaryota</taxon>
        <taxon>Fungi</taxon>
        <taxon>Dikarya</taxon>
        <taxon>Ascomycota</taxon>
        <taxon>Pezizomycotina</taxon>
        <taxon>Dothideomycetes</taxon>
        <taxon>Dothideomycetes incertae sedis</taxon>
        <taxon>Botryosphaeriales</taxon>
        <taxon>Botryosphaeriaceae</taxon>
        <taxon>Lasiodiplodia</taxon>
    </lineage>
</organism>
<sequence length="304" mass="34515">MLSEDDREQRRSVKTSIALSIASSQRFSRSDIALVFLGIAFTKIERLASQSSTYATLRAAPAWLTKTIQSEIVLRDDRIEGVIPFGAGRSDEVILRNLRDCLDSTKFPLLIDYPLDGFIVASTALSNSRHAMTWKQERRKHVVFLRFLFHLDNSVSYSKENGNIQSHAAKMLTLRLDNASGPRSLFKWQSLRKFTPYLKSLEQFREHLRETVTLDKYRLSLATTDLLNTPLLSSEALDGFRRLEPLFSWIESGCSYAIAVFVHSFMRFSEGDNPAEVLFLKLRECSLGKGGFGRPSRSECSACR</sequence>
<accession>A0ACC2K0S7</accession>
<proteinExistence type="predicted"/>
<evidence type="ECO:0000313" key="1">
    <source>
        <dbReference type="EMBL" id="KAJ8133062.1"/>
    </source>
</evidence>
<protein>
    <submittedName>
        <fullName evidence="1">Uncharacterized protein</fullName>
    </submittedName>
</protein>
<dbReference type="Proteomes" id="UP001153332">
    <property type="component" value="Unassembled WGS sequence"/>
</dbReference>
<comment type="caution">
    <text evidence="1">The sequence shown here is derived from an EMBL/GenBank/DDBJ whole genome shotgun (WGS) entry which is preliminary data.</text>
</comment>
<evidence type="ECO:0000313" key="2">
    <source>
        <dbReference type="Proteomes" id="UP001153332"/>
    </source>
</evidence>
<gene>
    <name evidence="1" type="ORF">O1611_g558</name>
</gene>
<dbReference type="EMBL" id="JAPUUL010000049">
    <property type="protein sequence ID" value="KAJ8133062.1"/>
    <property type="molecule type" value="Genomic_DNA"/>
</dbReference>